<evidence type="ECO:0000313" key="1">
    <source>
        <dbReference type="EMBL" id="RIA80962.1"/>
    </source>
</evidence>
<protein>
    <submittedName>
        <fullName evidence="1">Uncharacterized protein</fullName>
    </submittedName>
</protein>
<dbReference type="AlphaFoldDB" id="A0A397S645"/>
<accession>A0A397S645</accession>
<sequence length="56" mass="6123">MSKLLKYQHEKISNSSAVVSFTPLEVQEVTAPTTDTLTAVTTTKISKKNNGQKAEK</sequence>
<organism evidence="1 2">
    <name type="scientific">Glomus cerebriforme</name>
    <dbReference type="NCBI Taxonomy" id="658196"/>
    <lineage>
        <taxon>Eukaryota</taxon>
        <taxon>Fungi</taxon>
        <taxon>Fungi incertae sedis</taxon>
        <taxon>Mucoromycota</taxon>
        <taxon>Glomeromycotina</taxon>
        <taxon>Glomeromycetes</taxon>
        <taxon>Glomerales</taxon>
        <taxon>Glomeraceae</taxon>
        <taxon>Glomus</taxon>
    </lineage>
</organism>
<evidence type="ECO:0000313" key="2">
    <source>
        <dbReference type="Proteomes" id="UP000265703"/>
    </source>
</evidence>
<comment type="caution">
    <text evidence="1">The sequence shown here is derived from an EMBL/GenBank/DDBJ whole genome shotgun (WGS) entry which is preliminary data.</text>
</comment>
<feature type="non-terminal residue" evidence="1">
    <location>
        <position position="56"/>
    </location>
</feature>
<keyword evidence="2" id="KW-1185">Reference proteome</keyword>
<reference evidence="1 2" key="1">
    <citation type="submission" date="2018-06" db="EMBL/GenBank/DDBJ databases">
        <title>Comparative genomics reveals the genomic features of Rhizophagus irregularis, R. cerebriforme, R. diaphanum and Gigaspora rosea, and their symbiotic lifestyle signature.</title>
        <authorList>
            <person name="Morin E."/>
            <person name="San Clemente H."/>
            <person name="Chen E.C.H."/>
            <person name="De La Providencia I."/>
            <person name="Hainaut M."/>
            <person name="Kuo A."/>
            <person name="Kohler A."/>
            <person name="Murat C."/>
            <person name="Tang N."/>
            <person name="Roy S."/>
            <person name="Loubradou J."/>
            <person name="Henrissat B."/>
            <person name="Grigoriev I.V."/>
            <person name="Corradi N."/>
            <person name="Roux C."/>
            <person name="Martin F.M."/>
        </authorList>
    </citation>
    <scope>NUCLEOTIDE SEQUENCE [LARGE SCALE GENOMIC DNA]</scope>
    <source>
        <strain evidence="1 2">DAOM 227022</strain>
    </source>
</reference>
<proteinExistence type="predicted"/>
<dbReference type="Proteomes" id="UP000265703">
    <property type="component" value="Unassembled WGS sequence"/>
</dbReference>
<gene>
    <name evidence="1" type="ORF">C1645_837795</name>
</gene>
<name>A0A397S645_9GLOM</name>
<dbReference type="EMBL" id="QKYT01000872">
    <property type="protein sequence ID" value="RIA80962.1"/>
    <property type="molecule type" value="Genomic_DNA"/>
</dbReference>